<feature type="region of interest" description="Disordered" evidence="8">
    <location>
        <begin position="1"/>
        <end position="44"/>
    </location>
</feature>
<feature type="compositionally biased region" description="Polar residues" evidence="8">
    <location>
        <begin position="7"/>
        <end position="34"/>
    </location>
</feature>
<dbReference type="EMBL" id="KN824277">
    <property type="protein sequence ID" value="KIM34217.1"/>
    <property type="molecule type" value="Genomic_DNA"/>
</dbReference>
<evidence type="ECO:0000313" key="10">
    <source>
        <dbReference type="Proteomes" id="UP000054097"/>
    </source>
</evidence>
<sequence>MDLKLVTSPQRQNASATPMTASFSNQQQSASLSPNASRGNTAATARSASSFFGIPRSQTTMPAADAEEDLSLVEPDELFVRFTVGQVKALATKLRADADAKQEELRLMVGERYRDLLQASTSIIDMAASSQKVVDTLQEMRQTCSEQNISKVPVVSRTATETDVQLKTLQSLAAHMKLLLDCPEQFWKLLESKQYLDAAWLFLVARVVHHSLVSEEEEGVWTDHGIDVLEQFPLVQRQWDAINGFRAQISHKAIQSLREEMTTEETTYAAISLFLLDSMSLVDTLGVFLSQRTKAVQAFLSASKTSSTNVKGRVVISEPNGVTSKPGRKKTLRETKKILCEAISVLVGTVHAARSIYSAEAAKPSPIESILTKIQTDTQNSVISTAKILGKLPSASLLDLYLPPSIKSYAPYIDTTGTSARLTGATVSSKLEKWFASNLANLSVQLDNWVGVLNNARDVDDIRSTALATGSLRHLSNEEQAMMTACVEEACSKRIVQLWGLAFQALHEEFAASLSKSLDLIRNSEPSSKSDLDPSGSLLASNLPFPPSARGSHSQVVIDTAFSTFDAALRHRRSNRTPLLDAVISGVENKLKKLQGELESAAGGRFAKEILLTRFGPLEDQLGTSLVKCLESELETVSKTQDEVAIDLVVFIGRVSASLATSPLFVEDRLGSGKAVKEFQTSASRVHSRTLSIWQSRTVSRLSKSTVSIFQPTLDDCSHDISAMTTYTRPSPAILQALTSLSSSAYQLGLSRRQLQEKRVLRGVLEKFSEDCFQSITIENLEISTSTSQQLWDLYFLKALCRETGLQGMGDDVSKKFQYRLESLMSPKAAKAFVSNTESAVTQALPRLQLLLSLFFIDAGSITPASNASSLLPRGVPAAESSPAPTLVLAKPPSRFGLLLVPGSARTTLR</sequence>
<name>A0A0C2XZD0_SERVB</name>
<accession>A0A0C2XZD0</accession>
<proteinExistence type="inferred from homology"/>
<evidence type="ECO:0000256" key="7">
    <source>
        <dbReference type="ARBA" id="ARBA00023136"/>
    </source>
</evidence>
<reference evidence="10" key="2">
    <citation type="submission" date="2015-01" db="EMBL/GenBank/DDBJ databases">
        <title>Evolutionary Origins and Diversification of the Mycorrhizal Mutualists.</title>
        <authorList>
            <consortium name="DOE Joint Genome Institute"/>
            <consortium name="Mycorrhizal Genomics Consortium"/>
            <person name="Kohler A."/>
            <person name="Kuo A."/>
            <person name="Nagy L.G."/>
            <person name="Floudas D."/>
            <person name="Copeland A."/>
            <person name="Barry K.W."/>
            <person name="Cichocki N."/>
            <person name="Veneault-Fourrey C."/>
            <person name="LaButti K."/>
            <person name="Lindquist E.A."/>
            <person name="Lipzen A."/>
            <person name="Lundell T."/>
            <person name="Morin E."/>
            <person name="Murat C."/>
            <person name="Riley R."/>
            <person name="Ohm R."/>
            <person name="Sun H."/>
            <person name="Tunlid A."/>
            <person name="Henrissat B."/>
            <person name="Grigoriev I.V."/>
            <person name="Hibbett D.S."/>
            <person name="Martin F."/>
        </authorList>
    </citation>
    <scope>NUCLEOTIDE SEQUENCE [LARGE SCALE GENOMIC DNA]</scope>
    <source>
        <strain evidence="10">MAFF 305830</strain>
    </source>
</reference>
<dbReference type="GO" id="GO:0000139">
    <property type="term" value="C:Golgi membrane"/>
    <property type="evidence" value="ECO:0007669"/>
    <property type="project" value="UniProtKB-SubCell"/>
</dbReference>
<dbReference type="Pfam" id="PF08700">
    <property type="entry name" value="VPS51_Exo84_N"/>
    <property type="match status" value="1"/>
</dbReference>
<dbReference type="PANTHER" id="PTHR31658:SF0">
    <property type="entry name" value="CONSERVED OLIGOMERIC GOLGI COMPLEX SUBUNIT 1"/>
    <property type="match status" value="1"/>
</dbReference>
<keyword evidence="7" id="KW-0472">Membrane</keyword>
<dbReference type="STRING" id="933852.A0A0C2XZD0"/>
<keyword evidence="10" id="KW-1185">Reference proteome</keyword>
<keyword evidence="5" id="KW-0653">Protein transport</keyword>
<dbReference type="PANTHER" id="PTHR31658">
    <property type="entry name" value="CONSERVED OLIGOMERIC GOLGI COMPLEX SUBUNIT 1"/>
    <property type="match status" value="1"/>
</dbReference>
<dbReference type="OrthoDB" id="46189at2759"/>
<comment type="subcellular location">
    <subcellularLocation>
        <location evidence="1">Golgi apparatus membrane</location>
        <topology evidence="1">Peripheral membrane protein</topology>
    </subcellularLocation>
</comment>
<dbReference type="InterPro" id="IPR033370">
    <property type="entry name" value="COG1"/>
</dbReference>
<feature type="compositionally biased region" description="Low complexity" evidence="8">
    <location>
        <begin position="35"/>
        <end position="44"/>
    </location>
</feature>
<organism evidence="9 10">
    <name type="scientific">Serendipita vermifera MAFF 305830</name>
    <dbReference type="NCBI Taxonomy" id="933852"/>
    <lineage>
        <taxon>Eukaryota</taxon>
        <taxon>Fungi</taxon>
        <taxon>Dikarya</taxon>
        <taxon>Basidiomycota</taxon>
        <taxon>Agaricomycotina</taxon>
        <taxon>Agaricomycetes</taxon>
        <taxon>Sebacinales</taxon>
        <taxon>Serendipitaceae</taxon>
        <taxon>Serendipita</taxon>
    </lineage>
</organism>
<comment type="similarity">
    <text evidence="2">Belongs to the COG1 family.</text>
</comment>
<dbReference type="Proteomes" id="UP000054097">
    <property type="component" value="Unassembled WGS sequence"/>
</dbReference>
<gene>
    <name evidence="9" type="ORF">M408DRAFT_325678</name>
</gene>
<evidence type="ECO:0000256" key="3">
    <source>
        <dbReference type="ARBA" id="ARBA00020978"/>
    </source>
</evidence>
<evidence type="ECO:0000256" key="6">
    <source>
        <dbReference type="ARBA" id="ARBA00023034"/>
    </source>
</evidence>
<dbReference type="HOGENOM" id="CLU_008852_0_0_1"/>
<evidence type="ECO:0000256" key="4">
    <source>
        <dbReference type="ARBA" id="ARBA00022448"/>
    </source>
</evidence>
<keyword evidence="4" id="KW-0813">Transport</keyword>
<evidence type="ECO:0000256" key="1">
    <source>
        <dbReference type="ARBA" id="ARBA00004395"/>
    </source>
</evidence>
<evidence type="ECO:0000313" key="9">
    <source>
        <dbReference type="EMBL" id="KIM34217.1"/>
    </source>
</evidence>
<reference evidence="9 10" key="1">
    <citation type="submission" date="2014-04" db="EMBL/GenBank/DDBJ databases">
        <authorList>
            <consortium name="DOE Joint Genome Institute"/>
            <person name="Kuo A."/>
            <person name="Zuccaro A."/>
            <person name="Kohler A."/>
            <person name="Nagy L.G."/>
            <person name="Floudas D."/>
            <person name="Copeland A."/>
            <person name="Barry K.W."/>
            <person name="Cichocki N."/>
            <person name="Veneault-Fourrey C."/>
            <person name="LaButti K."/>
            <person name="Lindquist E.A."/>
            <person name="Lipzen A."/>
            <person name="Lundell T."/>
            <person name="Morin E."/>
            <person name="Murat C."/>
            <person name="Sun H."/>
            <person name="Tunlid A."/>
            <person name="Henrissat B."/>
            <person name="Grigoriev I.V."/>
            <person name="Hibbett D.S."/>
            <person name="Martin F."/>
            <person name="Nordberg H.P."/>
            <person name="Cantor M.N."/>
            <person name="Hua S.X."/>
        </authorList>
    </citation>
    <scope>NUCLEOTIDE SEQUENCE [LARGE SCALE GENOMIC DNA]</scope>
    <source>
        <strain evidence="9 10">MAFF 305830</strain>
    </source>
</reference>
<dbReference type="AlphaFoldDB" id="A0A0C2XZD0"/>
<protein>
    <recommendedName>
        <fullName evidence="3">Conserved oligomeric Golgi complex subunit 1</fullName>
    </recommendedName>
</protein>
<keyword evidence="6" id="KW-0333">Golgi apparatus</keyword>
<dbReference type="GO" id="GO:0015031">
    <property type="term" value="P:protein transport"/>
    <property type="evidence" value="ECO:0007669"/>
    <property type="project" value="UniProtKB-KW"/>
</dbReference>
<evidence type="ECO:0000256" key="2">
    <source>
        <dbReference type="ARBA" id="ARBA00006653"/>
    </source>
</evidence>
<evidence type="ECO:0000256" key="5">
    <source>
        <dbReference type="ARBA" id="ARBA00022927"/>
    </source>
</evidence>
<evidence type="ECO:0000256" key="8">
    <source>
        <dbReference type="SAM" id="MobiDB-lite"/>
    </source>
</evidence>
<dbReference type="GO" id="GO:0006891">
    <property type="term" value="P:intra-Golgi vesicle-mediated transport"/>
    <property type="evidence" value="ECO:0007669"/>
    <property type="project" value="InterPro"/>
</dbReference>
<dbReference type="GO" id="GO:0017119">
    <property type="term" value="C:Golgi transport complex"/>
    <property type="evidence" value="ECO:0007669"/>
    <property type="project" value="InterPro"/>
</dbReference>